<feature type="transmembrane region" description="Helical" evidence="1">
    <location>
        <begin position="115"/>
        <end position="140"/>
    </location>
</feature>
<feature type="transmembrane region" description="Helical" evidence="1">
    <location>
        <begin position="39"/>
        <end position="57"/>
    </location>
</feature>
<dbReference type="InterPro" id="IPR019251">
    <property type="entry name" value="DUF2231_TM"/>
</dbReference>
<accession>A0A8J7Q7C8</accession>
<dbReference type="RefSeq" id="WP_207861985.1">
    <property type="nucleotide sequence ID" value="NZ_JAFREP010000030.1"/>
</dbReference>
<evidence type="ECO:0000256" key="1">
    <source>
        <dbReference type="SAM" id="Phobius"/>
    </source>
</evidence>
<dbReference type="EMBL" id="JAFREP010000030">
    <property type="protein sequence ID" value="MBO1322012.1"/>
    <property type="molecule type" value="Genomic_DNA"/>
</dbReference>
<keyword evidence="1" id="KW-0812">Transmembrane</keyword>
<gene>
    <name evidence="3" type="ORF">J3U88_26260</name>
</gene>
<dbReference type="Pfam" id="PF09990">
    <property type="entry name" value="DUF2231"/>
    <property type="match status" value="1"/>
</dbReference>
<evidence type="ECO:0000313" key="3">
    <source>
        <dbReference type="EMBL" id="MBO1322012.1"/>
    </source>
</evidence>
<name>A0A8J7Q7C8_9BACT</name>
<dbReference type="Proteomes" id="UP000664417">
    <property type="component" value="Unassembled WGS sequence"/>
</dbReference>
<protein>
    <recommendedName>
        <fullName evidence="2">DUF2231 domain-containing protein</fullName>
    </recommendedName>
</protein>
<feature type="transmembrane region" description="Helical" evidence="1">
    <location>
        <begin position="12"/>
        <end position="32"/>
    </location>
</feature>
<proteinExistence type="predicted"/>
<feature type="transmembrane region" description="Helical" evidence="1">
    <location>
        <begin position="85"/>
        <end position="103"/>
    </location>
</feature>
<evidence type="ECO:0000259" key="2">
    <source>
        <dbReference type="Pfam" id="PF09990"/>
    </source>
</evidence>
<evidence type="ECO:0000313" key="4">
    <source>
        <dbReference type="Proteomes" id="UP000664417"/>
    </source>
</evidence>
<keyword evidence="4" id="KW-1185">Reference proteome</keyword>
<reference evidence="3" key="1">
    <citation type="submission" date="2021-03" db="EMBL/GenBank/DDBJ databases">
        <authorList>
            <person name="Wang G."/>
        </authorList>
    </citation>
    <scope>NUCLEOTIDE SEQUENCE</scope>
    <source>
        <strain evidence="3">KCTC 12899</strain>
    </source>
</reference>
<keyword evidence="1" id="KW-0472">Membrane</keyword>
<sequence>MSFLAGWHPFLVHFPIAMWLVGTATLLVGSVAKKESWLGTAWFMLTVAAVTVLPAVWSGQEDIQVLVGRFGEEIVTEGLQDHMDIGNLIPWAMIGMVGLRLHNQFKKQGFKIKNWIWLIWGVAVSIAILYAGVLGGAYVYERAFAAP</sequence>
<keyword evidence="1" id="KW-1133">Transmembrane helix</keyword>
<comment type="caution">
    <text evidence="3">The sequence shown here is derived from an EMBL/GenBank/DDBJ whole genome shotgun (WGS) entry which is preliminary data.</text>
</comment>
<dbReference type="AlphaFoldDB" id="A0A8J7Q7C8"/>
<feature type="domain" description="DUF2231" evidence="2">
    <location>
        <begin position="8"/>
        <end position="142"/>
    </location>
</feature>
<organism evidence="3 4">
    <name type="scientific">Acanthopleuribacter pedis</name>
    <dbReference type="NCBI Taxonomy" id="442870"/>
    <lineage>
        <taxon>Bacteria</taxon>
        <taxon>Pseudomonadati</taxon>
        <taxon>Acidobacteriota</taxon>
        <taxon>Holophagae</taxon>
        <taxon>Acanthopleuribacterales</taxon>
        <taxon>Acanthopleuribacteraceae</taxon>
        <taxon>Acanthopleuribacter</taxon>
    </lineage>
</organism>